<proteinExistence type="predicted"/>
<dbReference type="EMBL" id="AP023321">
    <property type="protein sequence ID" value="BCI60502.1"/>
    <property type="molecule type" value="Genomic_DNA"/>
</dbReference>
<reference evidence="4" key="1">
    <citation type="submission" date="2020-07" db="EMBL/GenBank/DDBJ databases">
        <title>Complete genome sequencing of Clostridia bacterium strain 12CBH8.</title>
        <authorList>
            <person name="Sakamoto M."/>
            <person name="Murakami T."/>
            <person name="Mori H."/>
        </authorList>
    </citation>
    <scope>NUCLEOTIDE SEQUENCE [LARGE SCALE GENOMIC DNA]</scope>
    <source>
        <strain evidence="4">12CBH8</strain>
    </source>
</reference>
<keyword evidence="2" id="KW-0472">Membrane</keyword>
<dbReference type="Pfam" id="PF02681">
    <property type="entry name" value="DUF212"/>
    <property type="match status" value="1"/>
</dbReference>
<sequence length="173" mass="18996">METIRAVFGNYILVSAVLAWLSAQVIKTLLTLFVTRKFDPERLVGAGGMPSAHSAMVCALTISMSRVEGVSSPLFALAFLFAAVVMYDAMGVRRAAGEQAKVLNRMLDQLDWPIFGKKQKEHVLEEERSRLASLRRDDDDDDDKELKEGLGHTPLQVLAGALLGILVAMLVPR</sequence>
<dbReference type="PANTHER" id="PTHR31446">
    <property type="entry name" value="ACID PHOSPHATASE/VANADIUM-DEPENDENT HALOPEROXIDASE-RELATED PROTEIN"/>
    <property type="match status" value="1"/>
</dbReference>
<dbReference type="AlphaFoldDB" id="A0A7I8D422"/>
<feature type="transmembrane region" description="Helical" evidence="2">
    <location>
        <begin position="70"/>
        <end position="89"/>
    </location>
</feature>
<dbReference type="KEGG" id="sman:C12CBH8_11410"/>
<keyword evidence="2" id="KW-0812">Transmembrane</keyword>
<evidence type="ECO:0000256" key="2">
    <source>
        <dbReference type="SAM" id="Phobius"/>
    </source>
</evidence>
<dbReference type="Proteomes" id="UP000593890">
    <property type="component" value="Chromosome"/>
</dbReference>
<feature type="transmembrane region" description="Helical" evidence="2">
    <location>
        <begin position="12"/>
        <end position="34"/>
    </location>
</feature>
<evidence type="ECO:0000313" key="3">
    <source>
        <dbReference type="EMBL" id="BCI60502.1"/>
    </source>
</evidence>
<feature type="transmembrane region" description="Helical" evidence="2">
    <location>
        <begin position="43"/>
        <end position="64"/>
    </location>
</feature>
<gene>
    <name evidence="3" type="ORF">C12CBH8_11410</name>
</gene>
<feature type="region of interest" description="Disordered" evidence="1">
    <location>
        <begin position="128"/>
        <end position="148"/>
    </location>
</feature>
<protein>
    <submittedName>
        <fullName evidence="3">Membrane protein</fullName>
    </submittedName>
</protein>
<name>A0A7I8D422_9FIRM</name>
<feature type="compositionally biased region" description="Basic and acidic residues" evidence="1">
    <location>
        <begin position="128"/>
        <end position="137"/>
    </location>
</feature>
<accession>A0A7I8D422</accession>
<dbReference type="InterPro" id="IPR003832">
    <property type="entry name" value="DUF212"/>
</dbReference>
<feature type="transmembrane region" description="Helical" evidence="2">
    <location>
        <begin position="153"/>
        <end position="171"/>
    </location>
</feature>
<organism evidence="3 4">
    <name type="scientific">Solibaculum mannosilyticum</name>
    <dbReference type="NCBI Taxonomy" id="2780922"/>
    <lineage>
        <taxon>Bacteria</taxon>
        <taxon>Bacillati</taxon>
        <taxon>Bacillota</taxon>
        <taxon>Clostridia</taxon>
        <taxon>Eubacteriales</taxon>
        <taxon>Oscillospiraceae</taxon>
        <taxon>Solibaculum</taxon>
    </lineage>
</organism>
<dbReference type="RefSeq" id="WP_090266387.1">
    <property type="nucleotide sequence ID" value="NZ_AP023321.1"/>
</dbReference>
<evidence type="ECO:0000313" key="4">
    <source>
        <dbReference type="Proteomes" id="UP000593890"/>
    </source>
</evidence>
<dbReference type="PANTHER" id="PTHR31446:SF29">
    <property type="entry name" value="ACID PHOSPHATASE_VANADIUM-DEPENDENT HALOPEROXIDASE-RELATED PROTEIN"/>
    <property type="match status" value="1"/>
</dbReference>
<keyword evidence="2" id="KW-1133">Transmembrane helix</keyword>
<keyword evidence="4" id="KW-1185">Reference proteome</keyword>
<evidence type="ECO:0000256" key="1">
    <source>
        <dbReference type="SAM" id="MobiDB-lite"/>
    </source>
</evidence>